<gene>
    <name evidence="2" type="ORF">C1631_012865</name>
</gene>
<keyword evidence="3" id="KW-1185">Reference proteome</keyword>
<comment type="caution">
    <text evidence="2">The sequence shown here is derived from an EMBL/GenBank/DDBJ whole genome shotgun (WGS) entry which is preliminary data.</text>
</comment>
<organism evidence="2 3">
    <name type="scientific">Chryseobacterium phosphatilyticum</name>
    <dbReference type="NCBI Taxonomy" id="475075"/>
    <lineage>
        <taxon>Bacteria</taxon>
        <taxon>Pseudomonadati</taxon>
        <taxon>Bacteroidota</taxon>
        <taxon>Flavobacteriia</taxon>
        <taxon>Flavobacteriales</taxon>
        <taxon>Weeksellaceae</taxon>
        <taxon>Chryseobacterium group</taxon>
        <taxon>Chryseobacterium</taxon>
    </lineage>
</organism>
<evidence type="ECO:0000313" key="2">
    <source>
        <dbReference type="EMBL" id="PWN68956.1"/>
    </source>
</evidence>
<accession>A0A316X8A6</accession>
<proteinExistence type="predicted"/>
<protein>
    <submittedName>
        <fullName evidence="2">Uncharacterized protein</fullName>
    </submittedName>
</protein>
<feature type="transmembrane region" description="Helical" evidence="1">
    <location>
        <begin position="28"/>
        <end position="45"/>
    </location>
</feature>
<name>A0A316X8A6_9FLAO</name>
<dbReference type="Proteomes" id="UP000236594">
    <property type="component" value="Unassembled WGS sequence"/>
</dbReference>
<keyword evidence="1" id="KW-0812">Transmembrane</keyword>
<sequence>MASFPGKNTYFCGTIVFTKKNKYSSDMAGLRSFIIFYIILVFTLFNSNWAEKSLNNIPHLPPVSNIHLLDVYEEADMNTHALPAASKIVKYSARKDEDATGDFSAIIKVSPKITLPEISLSTICGVKSFLHLLQLY</sequence>
<evidence type="ECO:0000313" key="3">
    <source>
        <dbReference type="Proteomes" id="UP000236594"/>
    </source>
</evidence>
<evidence type="ECO:0000256" key="1">
    <source>
        <dbReference type="SAM" id="Phobius"/>
    </source>
</evidence>
<keyword evidence="1" id="KW-1133">Transmembrane helix</keyword>
<dbReference type="EMBL" id="PPED02000003">
    <property type="protein sequence ID" value="PWN68956.1"/>
    <property type="molecule type" value="Genomic_DNA"/>
</dbReference>
<reference evidence="2 3" key="1">
    <citation type="submission" date="2018-04" db="EMBL/GenBank/DDBJ databases">
        <title>Draft Genome Sequence of Phosphate-Solubilizing Chryseobacterium sp. ISE14 that is a Biocontrol and Plant Growth-Promoting Rhizobacterium Isolated from Cucumber.</title>
        <authorList>
            <person name="Jeong J.-J."/>
            <person name="Sang M.K."/>
            <person name="Choi I.-G."/>
            <person name="Kim K.D."/>
        </authorList>
    </citation>
    <scope>NUCLEOTIDE SEQUENCE [LARGE SCALE GENOMIC DNA]</scope>
    <source>
        <strain evidence="2 3">ISE14</strain>
    </source>
</reference>
<dbReference type="AlphaFoldDB" id="A0A316X8A6"/>
<keyword evidence="1" id="KW-0472">Membrane</keyword>